<feature type="domain" description="Acyl-CoA oxidase/dehydrogenase middle" evidence="8">
    <location>
        <begin position="121"/>
        <end position="212"/>
    </location>
</feature>
<dbReference type="KEGG" id="atq:GH723_02335"/>
<dbReference type="PANTHER" id="PTHR43292">
    <property type="entry name" value="ACYL-COA DEHYDROGENASE"/>
    <property type="match status" value="1"/>
</dbReference>
<keyword evidence="3 6" id="KW-0285">Flavoprotein</keyword>
<evidence type="ECO:0000259" key="9">
    <source>
        <dbReference type="Pfam" id="PF02771"/>
    </source>
</evidence>
<dbReference type="Pfam" id="PF00441">
    <property type="entry name" value="Acyl-CoA_dh_1"/>
    <property type="match status" value="1"/>
</dbReference>
<dbReference type="InterPro" id="IPR052161">
    <property type="entry name" value="Mycobact_Acyl-CoA_DH"/>
</dbReference>
<keyword evidence="5 6" id="KW-0560">Oxidoreductase</keyword>
<gene>
    <name evidence="10" type="ORF">GH723_02335</name>
</gene>
<organism evidence="10 11">
    <name type="scientific">Actinomarinicola tropica</name>
    <dbReference type="NCBI Taxonomy" id="2789776"/>
    <lineage>
        <taxon>Bacteria</taxon>
        <taxon>Bacillati</taxon>
        <taxon>Actinomycetota</taxon>
        <taxon>Acidimicrobiia</taxon>
        <taxon>Acidimicrobiales</taxon>
        <taxon>Iamiaceae</taxon>
        <taxon>Actinomarinicola</taxon>
    </lineage>
</organism>
<dbReference type="InterPro" id="IPR036250">
    <property type="entry name" value="AcylCo_DH-like_C"/>
</dbReference>
<dbReference type="PANTHER" id="PTHR43292:SF4">
    <property type="entry name" value="ACYL-COA DEHYDROGENASE FADE34"/>
    <property type="match status" value="1"/>
</dbReference>
<dbReference type="InterPro" id="IPR006091">
    <property type="entry name" value="Acyl-CoA_Oxase/DH_mid-dom"/>
</dbReference>
<reference evidence="10 11" key="1">
    <citation type="submission" date="2019-11" db="EMBL/GenBank/DDBJ databases">
        <authorList>
            <person name="He Y."/>
        </authorList>
    </citation>
    <scope>NUCLEOTIDE SEQUENCE [LARGE SCALE GENOMIC DNA]</scope>
    <source>
        <strain evidence="10 11">SCSIO 58843</strain>
    </source>
</reference>
<evidence type="ECO:0000256" key="6">
    <source>
        <dbReference type="RuleBase" id="RU362125"/>
    </source>
</evidence>
<comment type="similarity">
    <text evidence="2 6">Belongs to the acyl-CoA dehydrogenase family.</text>
</comment>
<accession>A0A5Q2RLG9</accession>
<dbReference type="GO" id="GO:0016627">
    <property type="term" value="F:oxidoreductase activity, acting on the CH-CH group of donors"/>
    <property type="evidence" value="ECO:0007669"/>
    <property type="project" value="InterPro"/>
</dbReference>
<dbReference type="SUPFAM" id="SSF47203">
    <property type="entry name" value="Acyl-CoA dehydrogenase C-terminal domain-like"/>
    <property type="match status" value="1"/>
</dbReference>
<name>A0A5Q2RLG9_9ACTN</name>
<feature type="domain" description="Acyl-CoA dehydrogenase/oxidase C-terminal" evidence="7">
    <location>
        <begin position="297"/>
        <end position="404"/>
    </location>
</feature>
<evidence type="ECO:0000256" key="1">
    <source>
        <dbReference type="ARBA" id="ARBA00001974"/>
    </source>
</evidence>
<dbReference type="AlphaFoldDB" id="A0A5Q2RLG9"/>
<evidence type="ECO:0000256" key="4">
    <source>
        <dbReference type="ARBA" id="ARBA00022827"/>
    </source>
</evidence>
<dbReference type="Gene3D" id="2.40.110.10">
    <property type="entry name" value="Butyryl-CoA Dehydrogenase, subunit A, domain 2"/>
    <property type="match status" value="1"/>
</dbReference>
<dbReference type="InterPro" id="IPR037069">
    <property type="entry name" value="AcylCoA_DH/ox_N_sf"/>
</dbReference>
<dbReference type="SUPFAM" id="SSF56645">
    <property type="entry name" value="Acyl-CoA dehydrogenase NM domain-like"/>
    <property type="match status" value="1"/>
</dbReference>
<evidence type="ECO:0000313" key="10">
    <source>
        <dbReference type="EMBL" id="QGG94035.1"/>
    </source>
</evidence>
<dbReference type="FunFam" id="2.40.110.10:FF:000011">
    <property type="entry name" value="Acyl-CoA dehydrogenase FadE34"/>
    <property type="match status" value="1"/>
</dbReference>
<dbReference type="Pfam" id="PF02770">
    <property type="entry name" value="Acyl-CoA_dh_M"/>
    <property type="match status" value="1"/>
</dbReference>
<dbReference type="InterPro" id="IPR046373">
    <property type="entry name" value="Acyl-CoA_Oxase/DH_mid-dom_sf"/>
</dbReference>
<dbReference type="EMBL" id="CP045851">
    <property type="protein sequence ID" value="QGG94035.1"/>
    <property type="molecule type" value="Genomic_DNA"/>
</dbReference>
<protein>
    <submittedName>
        <fullName evidence="10">Acyl-CoA dehydrogenase</fullName>
    </submittedName>
</protein>
<sequence>MSADPASTAAAVEQPSADEVRAEVRAWFDATWDPERPLAEWRDLLVDSGWGCPGWPPDRYGRGLPPDLARAATEELRAAGAVGPAVGVGMALAAPTLLEHGSLELQRRLLRGIATGRDTWCQLFSEPSNGSDLAGLTTHARRDGDEWIVSGQKVWTTGAHHAAYGMLLARTDPDVPKHRGISFFAFPMRQDGVVVRPLRQMNGRASFNEVFLDEARVPHENLVGELHGGWGVARTTLSHERGLAAGLFGSLPPGGGGRTREEAAAEAAEYLKTYEWYPQRAGRADLVAPVAQRLGRAGDPVLRQEIAALHALQRAAQLTAQRAGAARKAGRPGPEGSLGKLHGSAIARAAAAAHSHVAGAHAMLDGPDSLEGGIVAEVLVSVPGQSIAGGTDEIQHDIIGERVLGLPKEPSVDADIPFRDVRTNRRPAP</sequence>
<dbReference type="Pfam" id="PF02771">
    <property type="entry name" value="Acyl-CoA_dh_N"/>
    <property type="match status" value="1"/>
</dbReference>
<dbReference type="GO" id="GO:0050660">
    <property type="term" value="F:flavin adenine dinucleotide binding"/>
    <property type="evidence" value="ECO:0007669"/>
    <property type="project" value="InterPro"/>
</dbReference>
<dbReference type="InterPro" id="IPR013786">
    <property type="entry name" value="AcylCoA_DH/ox_N"/>
</dbReference>
<dbReference type="Gene3D" id="1.20.140.10">
    <property type="entry name" value="Butyryl-CoA Dehydrogenase, subunit A, domain 3"/>
    <property type="match status" value="1"/>
</dbReference>
<feature type="domain" description="Acyl-CoA dehydrogenase/oxidase N-terminal" evidence="9">
    <location>
        <begin position="11"/>
        <end position="116"/>
    </location>
</feature>
<dbReference type="Proteomes" id="UP000334019">
    <property type="component" value="Chromosome"/>
</dbReference>
<proteinExistence type="inferred from homology"/>
<dbReference type="RefSeq" id="WP_153758141.1">
    <property type="nucleotide sequence ID" value="NZ_CP045851.1"/>
</dbReference>
<evidence type="ECO:0000256" key="2">
    <source>
        <dbReference type="ARBA" id="ARBA00009347"/>
    </source>
</evidence>
<evidence type="ECO:0000256" key="3">
    <source>
        <dbReference type="ARBA" id="ARBA00022630"/>
    </source>
</evidence>
<comment type="cofactor">
    <cofactor evidence="1 6">
        <name>FAD</name>
        <dbReference type="ChEBI" id="CHEBI:57692"/>
    </cofactor>
</comment>
<keyword evidence="4 6" id="KW-0274">FAD</keyword>
<evidence type="ECO:0000256" key="5">
    <source>
        <dbReference type="ARBA" id="ARBA00023002"/>
    </source>
</evidence>
<dbReference type="InterPro" id="IPR009075">
    <property type="entry name" value="AcylCo_DH/oxidase_C"/>
</dbReference>
<evidence type="ECO:0000259" key="7">
    <source>
        <dbReference type="Pfam" id="PF00441"/>
    </source>
</evidence>
<dbReference type="Gene3D" id="1.10.540.10">
    <property type="entry name" value="Acyl-CoA dehydrogenase/oxidase, N-terminal domain"/>
    <property type="match status" value="1"/>
</dbReference>
<dbReference type="GO" id="GO:0005886">
    <property type="term" value="C:plasma membrane"/>
    <property type="evidence" value="ECO:0007669"/>
    <property type="project" value="TreeGrafter"/>
</dbReference>
<keyword evidence="11" id="KW-1185">Reference proteome</keyword>
<evidence type="ECO:0000313" key="11">
    <source>
        <dbReference type="Proteomes" id="UP000334019"/>
    </source>
</evidence>
<evidence type="ECO:0000259" key="8">
    <source>
        <dbReference type="Pfam" id="PF02770"/>
    </source>
</evidence>
<dbReference type="InterPro" id="IPR009100">
    <property type="entry name" value="AcylCoA_DH/oxidase_NM_dom_sf"/>
</dbReference>